<dbReference type="CDD" id="cd01144">
    <property type="entry name" value="BtuF"/>
    <property type="match status" value="1"/>
</dbReference>
<feature type="domain" description="Fe/B12 periplasmic-binding" evidence="4">
    <location>
        <begin position="74"/>
        <end position="326"/>
    </location>
</feature>
<reference evidence="5 6" key="1">
    <citation type="submission" date="2018-10" db="EMBL/GenBank/DDBJ databases">
        <authorList>
            <person name="Zhang X."/>
        </authorList>
    </citation>
    <scope>NUCLEOTIDE SEQUENCE [LARGE SCALE GENOMIC DNA]</scope>
    <source>
        <strain evidence="5 6">SK-G1</strain>
    </source>
</reference>
<sequence>MSKKILKSISILLILLMVIGIISGCGASKNDQTKPQENSAAPQDNTRQQKGTGYPLTIKDQMNREVTLEKEPERIISLAPSNTEILFSLGLGGKVVGVTNYCDYPEEAKSKGKIGGFADPNMEKIISLKPDLVLATDMHQKPVEQLEKLNIPVVVLAPKNIPDMLNSIEIIGKATGKIAESQKLVETLTERIKAIENKVAGIPQDKRPKVYYEVWPEPFTTAGPGTFVNDIIEKAGGQNIAGDAQKAYPEYSQEMIISKDPDIIIFSHHGTSKQTAEDILKRSGWENIKAIKDKKVFYVDENIVQRATPRLIDGLEQFARIIHPELFK</sequence>
<dbReference type="PROSITE" id="PS51257">
    <property type="entry name" value="PROKAR_LIPOPROTEIN"/>
    <property type="match status" value="1"/>
</dbReference>
<evidence type="ECO:0000256" key="1">
    <source>
        <dbReference type="ARBA" id="ARBA00008814"/>
    </source>
</evidence>
<protein>
    <submittedName>
        <fullName evidence="5">Cobalamin-binding protein</fullName>
    </submittedName>
</protein>
<dbReference type="AlphaFoldDB" id="A0A3G2R674"/>
<dbReference type="PANTHER" id="PTHR30535">
    <property type="entry name" value="VITAMIN B12-BINDING PROTEIN"/>
    <property type="match status" value="1"/>
</dbReference>
<keyword evidence="2" id="KW-0732">Signal</keyword>
<gene>
    <name evidence="5" type="ORF">D2962_09965</name>
</gene>
<evidence type="ECO:0000256" key="3">
    <source>
        <dbReference type="SAM" id="MobiDB-lite"/>
    </source>
</evidence>
<dbReference type="InterPro" id="IPR054828">
    <property type="entry name" value="Vit_B12_bind_prot"/>
</dbReference>
<dbReference type="EMBL" id="CP033169">
    <property type="protein sequence ID" value="AYO30896.1"/>
    <property type="molecule type" value="Genomic_DNA"/>
</dbReference>
<dbReference type="InterPro" id="IPR050902">
    <property type="entry name" value="ABC_Transporter_SBP"/>
</dbReference>
<evidence type="ECO:0000256" key="2">
    <source>
        <dbReference type="ARBA" id="ARBA00022729"/>
    </source>
</evidence>
<comment type="similarity">
    <text evidence="1">Belongs to the bacterial solute-binding protein 8 family.</text>
</comment>
<organism evidence="5 6">
    <name type="scientific">Biomaibacter acetigenes</name>
    <dbReference type="NCBI Taxonomy" id="2316383"/>
    <lineage>
        <taxon>Bacteria</taxon>
        <taxon>Bacillati</taxon>
        <taxon>Bacillota</taxon>
        <taxon>Clostridia</taxon>
        <taxon>Thermosediminibacterales</taxon>
        <taxon>Tepidanaerobacteraceae</taxon>
        <taxon>Biomaibacter</taxon>
    </lineage>
</organism>
<keyword evidence="6" id="KW-1185">Reference proteome</keyword>
<name>A0A3G2R674_9FIRM</name>
<dbReference type="Gene3D" id="3.40.50.1980">
    <property type="entry name" value="Nitrogenase molybdenum iron protein domain"/>
    <property type="match status" value="2"/>
</dbReference>
<dbReference type="Pfam" id="PF01497">
    <property type="entry name" value="Peripla_BP_2"/>
    <property type="match status" value="1"/>
</dbReference>
<dbReference type="InterPro" id="IPR002491">
    <property type="entry name" value="ABC_transptr_periplasmic_BD"/>
</dbReference>
<accession>A0A3G2R674</accession>
<evidence type="ECO:0000313" key="5">
    <source>
        <dbReference type="EMBL" id="AYO30896.1"/>
    </source>
</evidence>
<dbReference type="KEGG" id="bacg:D2962_09965"/>
<evidence type="ECO:0000259" key="4">
    <source>
        <dbReference type="PROSITE" id="PS50983"/>
    </source>
</evidence>
<dbReference type="NCBIfam" id="NF038402">
    <property type="entry name" value="TroA_like"/>
    <property type="match status" value="1"/>
</dbReference>
<feature type="compositionally biased region" description="Polar residues" evidence="3">
    <location>
        <begin position="29"/>
        <end position="51"/>
    </location>
</feature>
<evidence type="ECO:0000313" key="6">
    <source>
        <dbReference type="Proteomes" id="UP000280960"/>
    </source>
</evidence>
<dbReference type="Proteomes" id="UP000280960">
    <property type="component" value="Chromosome"/>
</dbReference>
<dbReference type="PANTHER" id="PTHR30535:SF34">
    <property type="entry name" value="MOLYBDATE-BINDING PROTEIN MOLA"/>
    <property type="match status" value="1"/>
</dbReference>
<dbReference type="SUPFAM" id="SSF53807">
    <property type="entry name" value="Helical backbone' metal receptor"/>
    <property type="match status" value="1"/>
</dbReference>
<dbReference type="PROSITE" id="PS50983">
    <property type="entry name" value="FE_B12_PBP"/>
    <property type="match status" value="1"/>
</dbReference>
<proteinExistence type="inferred from homology"/>
<feature type="region of interest" description="Disordered" evidence="3">
    <location>
        <begin position="28"/>
        <end position="55"/>
    </location>
</feature>
<dbReference type="GO" id="GO:0071281">
    <property type="term" value="P:cellular response to iron ion"/>
    <property type="evidence" value="ECO:0007669"/>
    <property type="project" value="TreeGrafter"/>
</dbReference>